<dbReference type="RefSeq" id="XP_014175169.1">
    <property type="nucleotide sequence ID" value="XM_014319694.1"/>
</dbReference>
<dbReference type="EMBL" id="GL629735">
    <property type="protein sequence ID" value="EFX05687.1"/>
    <property type="molecule type" value="Genomic_DNA"/>
</dbReference>
<reference evidence="2 3" key="1">
    <citation type="journal article" date="2011" name="Proc. Natl. Acad. Sci. U.S.A.">
        <title>Genome and transcriptome analyses of the mountain pine beetle-fungal symbiont Grosmannia clavigera, a lodgepole pine pathogen.</title>
        <authorList>
            <person name="DiGuistini S."/>
            <person name="Wang Y."/>
            <person name="Liao N.Y."/>
            <person name="Taylor G."/>
            <person name="Tanguay P."/>
            <person name="Feau N."/>
            <person name="Henrissat B."/>
            <person name="Chan S.K."/>
            <person name="Hesse-Orce U."/>
            <person name="Alamouti S.M."/>
            <person name="Tsui C.K.M."/>
            <person name="Docking R.T."/>
            <person name="Levasseur A."/>
            <person name="Haridas S."/>
            <person name="Robertson G."/>
            <person name="Birol I."/>
            <person name="Holt R.A."/>
            <person name="Marra M.A."/>
            <person name="Hamelin R.C."/>
            <person name="Hirst M."/>
            <person name="Jones S.J.M."/>
            <person name="Bohlmann J."/>
            <person name="Breuil C."/>
        </authorList>
    </citation>
    <scope>NUCLEOTIDE SEQUENCE [LARGE SCALE GENOMIC DNA]</scope>
    <source>
        <strain evidence="3">kw1407 / UAMH 11150</strain>
    </source>
</reference>
<feature type="compositionally biased region" description="Polar residues" evidence="1">
    <location>
        <begin position="8"/>
        <end position="18"/>
    </location>
</feature>
<protein>
    <recommendedName>
        <fullName evidence="4">P-loop containing nucleoside triphosphate hydrolase protein</fullName>
    </recommendedName>
</protein>
<feature type="compositionally biased region" description="Polar residues" evidence="1">
    <location>
        <begin position="288"/>
        <end position="297"/>
    </location>
</feature>
<evidence type="ECO:0008006" key="4">
    <source>
        <dbReference type="Google" id="ProtNLM"/>
    </source>
</evidence>
<feature type="region of interest" description="Disordered" evidence="1">
    <location>
        <begin position="279"/>
        <end position="298"/>
    </location>
</feature>
<evidence type="ECO:0000313" key="2">
    <source>
        <dbReference type="EMBL" id="EFX05687.1"/>
    </source>
</evidence>
<dbReference type="OrthoDB" id="2316594at2759"/>
<dbReference type="AlphaFoldDB" id="F0X9J7"/>
<feature type="compositionally biased region" description="Low complexity" evidence="1">
    <location>
        <begin position="19"/>
        <end position="30"/>
    </location>
</feature>
<dbReference type="Proteomes" id="UP000007796">
    <property type="component" value="Unassembled WGS sequence"/>
</dbReference>
<dbReference type="STRING" id="655863.F0X9J7"/>
<dbReference type="SUPFAM" id="SSF52540">
    <property type="entry name" value="P-loop containing nucleoside triphosphate hydrolases"/>
    <property type="match status" value="1"/>
</dbReference>
<evidence type="ECO:0000256" key="1">
    <source>
        <dbReference type="SAM" id="MobiDB-lite"/>
    </source>
</evidence>
<organism evidence="3">
    <name type="scientific">Grosmannia clavigera (strain kw1407 / UAMH 11150)</name>
    <name type="common">Blue stain fungus</name>
    <name type="synonym">Graphiocladiella clavigera</name>
    <dbReference type="NCBI Taxonomy" id="655863"/>
    <lineage>
        <taxon>Eukaryota</taxon>
        <taxon>Fungi</taxon>
        <taxon>Dikarya</taxon>
        <taxon>Ascomycota</taxon>
        <taxon>Pezizomycotina</taxon>
        <taxon>Sordariomycetes</taxon>
        <taxon>Sordariomycetidae</taxon>
        <taxon>Ophiostomatales</taxon>
        <taxon>Ophiostomataceae</taxon>
        <taxon>Leptographium</taxon>
    </lineage>
</organism>
<dbReference type="Gene3D" id="3.40.50.300">
    <property type="entry name" value="P-loop containing nucleotide triphosphate hydrolases"/>
    <property type="match status" value="1"/>
</dbReference>
<gene>
    <name evidence="2" type="ORF">CMQ_3756</name>
</gene>
<accession>F0X9J7</accession>
<dbReference type="GeneID" id="25976891"/>
<feature type="region of interest" description="Disordered" evidence="1">
    <location>
        <begin position="1"/>
        <end position="37"/>
    </location>
</feature>
<dbReference type="eggNOG" id="ENOG502QQSW">
    <property type="taxonomic scope" value="Eukaryota"/>
</dbReference>
<name>F0X9J7_GROCL</name>
<dbReference type="InterPro" id="IPR027417">
    <property type="entry name" value="P-loop_NTPase"/>
</dbReference>
<feature type="region of interest" description="Disordered" evidence="1">
    <location>
        <begin position="485"/>
        <end position="504"/>
    </location>
</feature>
<proteinExistence type="predicted"/>
<sequence length="533" mass="57872">MAKKGKSNKTLSNASPGFSANSSNSTPASTVDLSLGGDPIPPHLEKQILYLTISTDKHKRDEIAASPLLTVPALDAGAPTQYGVIGRDSSKSGQSFSSLSMYKRHILSMRIFQNVSAPSSTFICGSQGSGKSNTLACLLENCLLPSDLGNLPHPLTGIVFHYDSFNSDLGGIPCEAAYLASNKNVKVRILCSPTNVRTITLSDRDLTTTHMHDLMTVGESGMPLYMHVVDRVLRELKIEQDEQNLPFNYEKFKRRIFQSELTSMQTNPLKQRLDTLESFMPRNDSNKKTPGTASGNDWTAKPGQLTVVDLSCPCVTPDMACWLFKIALQLFLKGDMTTGRIVALDEAHKYMRDTSGGSRALTERLLEVVRNQRHQGARVIISTQEPTVSPKLLDLCSVTVVHRFTSPDWLHVLQGHLAGLSPITALVGDTNVTADGEEHKKIHYGAQPIDLMGRNNAMELFGLIVGLETGQALVFSPSTIVGIKDDQGGGGGTTNGNNKKRDAGSVERLGNRALLVNIRARMTEDGGRSIMAL</sequence>
<dbReference type="HOGENOM" id="CLU_015256_5_1_1"/>
<evidence type="ECO:0000313" key="3">
    <source>
        <dbReference type="Proteomes" id="UP000007796"/>
    </source>
</evidence>
<keyword evidence="3" id="KW-1185">Reference proteome</keyword>
<dbReference type="InParanoid" id="F0X9J7"/>